<gene>
    <name evidence="1" type="ORF">HNR44_000950</name>
</gene>
<dbReference type="Proteomes" id="UP000568839">
    <property type="component" value="Unassembled WGS sequence"/>
</dbReference>
<organism evidence="1 2">
    <name type="scientific">Geomicrobium halophilum</name>
    <dbReference type="NCBI Taxonomy" id="549000"/>
    <lineage>
        <taxon>Bacteria</taxon>
        <taxon>Bacillati</taxon>
        <taxon>Bacillota</taxon>
        <taxon>Bacilli</taxon>
        <taxon>Bacillales</taxon>
        <taxon>Geomicrobium</taxon>
    </lineage>
</organism>
<evidence type="ECO:0000313" key="2">
    <source>
        <dbReference type="Proteomes" id="UP000568839"/>
    </source>
</evidence>
<accession>A0A841PRT4</accession>
<dbReference type="AlphaFoldDB" id="A0A841PRT4"/>
<name>A0A841PRT4_9BACL</name>
<sequence>MKRMLDYMKRFGVVLLFSLVLLTVMNVLTIAIDTDQENMTTWGMNIVNPIFSSVSSMILN</sequence>
<dbReference type="RefSeq" id="WP_184402932.1">
    <property type="nucleotide sequence ID" value="NZ_JACHHJ010000001.1"/>
</dbReference>
<keyword evidence="2" id="KW-1185">Reference proteome</keyword>
<proteinExistence type="predicted"/>
<dbReference type="EMBL" id="JACHHJ010000001">
    <property type="protein sequence ID" value="MBB6449001.1"/>
    <property type="molecule type" value="Genomic_DNA"/>
</dbReference>
<protein>
    <submittedName>
        <fullName evidence="1">Uncharacterized protein</fullName>
    </submittedName>
</protein>
<reference evidence="1 2" key="1">
    <citation type="submission" date="2020-08" db="EMBL/GenBank/DDBJ databases">
        <title>Genomic Encyclopedia of Type Strains, Phase IV (KMG-IV): sequencing the most valuable type-strain genomes for metagenomic binning, comparative biology and taxonomic classification.</title>
        <authorList>
            <person name="Goeker M."/>
        </authorList>
    </citation>
    <scope>NUCLEOTIDE SEQUENCE [LARGE SCALE GENOMIC DNA]</scope>
    <source>
        <strain evidence="1 2">DSM 21769</strain>
    </source>
</reference>
<evidence type="ECO:0000313" key="1">
    <source>
        <dbReference type="EMBL" id="MBB6449001.1"/>
    </source>
</evidence>
<comment type="caution">
    <text evidence="1">The sequence shown here is derived from an EMBL/GenBank/DDBJ whole genome shotgun (WGS) entry which is preliminary data.</text>
</comment>